<accession>A0ABY8IQW2</accession>
<feature type="transmembrane region" description="Helical" evidence="1">
    <location>
        <begin position="62"/>
        <end position="85"/>
    </location>
</feature>
<evidence type="ECO:0000313" key="2">
    <source>
        <dbReference type="EMBL" id="WFS25430.1"/>
    </source>
</evidence>
<dbReference type="EMBL" id="CP117268">
    <property type="protein sequence ID" value="WFS25430.1"/>
    <property type="molecule type" value="Genomic_DNA"/>
</dbReference>
<evidence type="ECO:0000256" key="1">
    <source>
        <dbReference type="SAM" id="Phobius"/>
    </source>
</evidence>
<keyword evidence="1" id="KW-0472">Membrane</keyword>
<protein>
    <submittedName>
        <fullName evidence="2">Uncharacterized protein</fullName>
    </submittedName>
</protein>
<evidence type="ECO:0000313" key="3">
    <source>
        <dbReference type="Proteomes" id="UP000318939"/>
    </source>
</evidence>
<keyword evidence="1" id="KW-1133">Transmembrane helix</keyword>
<organism evidence="2 3">
    <name type="scientific">Rhizobium rhododendri</name>
    <dbReference type="NCBI Taxonomy" id="2506430"/>
    <lineage>
        <taxon>Bacteria</taxon>
        <taxon>Pseudomonadati</taxon>
        <taxon>Pseudomonadota</taxon>
        <taxon>Alphaproteobacteria</taxon>
        <taxon>Hyphomicrobiales</taxon>
        <taxon>Rhizobiaceae</taxon>
        <taxon>Rhizobium/Agrobacterium group</taxon>
        <taxon>Rhizobium</taxon>
    </lineage>
</organism>
<dbReference type="RefSeq" id="WP_142831359.1">
    <property type="nucleotide sequence ID" value="NZ_CP117268.1"/>
</dbReference>
<name>A0ABY8IQW2_9HYPH</name>
<gene>
    <name evidence="2" type="ORF">PR018_24720</name>
</gene>
<sequence>MQPMTDGVDLQQCLDIIPSALSSFFPDLKDEQMFRDLNAYQPRREPPPERKYKQLTPKQERILLMAIAFNLVMALFAPFCGSTLLDGVVSLFRLL</sequence>
<keyword evidence="3" id="KW-1185">Reference proteome</keyword>
<dbReference type="Proteomes" id="UP000318939">
    <property type="component" value="Plasmid unnamed1"/>
</dbReference>
<reference evidence="2 3" key="1">
    <citation type="journal article" date="2019" name="Phytopathology">
        <title>A Novel Group of Rhizobium tumorigenes-Like Agrobacteria Associated with Crown Gall Disease of Rhododendron and Blueberry.</title>
        <authorList>
            <person name="Kuzmanovic N."/>
            <person name="Behrens P."/>
            <person name="Idczak E."/>
            <person name="Wagner S."/>
            <person name="Gotz M."/>
            <person name="Sproer C."/>
            <person name="Bunk B."/>
            <person name="Overmann J."/>
            <person name="Smalla K."/>
        </authorList>
    </citation>
    <scope>NUCLEOTIDE SEQUENCE [LARGE SCALE GENOMIC DNA]</scope>
    <source>
        <strain evidence="3">rho-6.2</strain>
    </source>
</reference>
<keyword evidence="2" id="KW-0614">Plasmid</keyword>
<keyword evidence="1" id="KW-0812">Transmembrane</keyword>
<proteinExistence type="predicted"/>
<reference evidence="2 3" key="2">
    <citation type="journal article" date="2023" name="MicrobiologyOpen">
        <title>Genomics of the tumorigenes clade of the family Rhizobiaceae and description of Rhizobium rhododendri sp. nov.</title>
        <authorList>
            <person name="Kuzmanovic N."/>
            <person name="diCenzo G.C."/>
            <person name="Bunk B."/>
            <person name="Sproeer C."/>
            <person name="Fruehling A."/>
            <person name="Neumann-Schaal M."/>
            <person name="Overmann J."/>
            <person name="Smalla K."/>
        </authorList>
    </citation>
    <scope>NUCLEOTIDE SEQUENCE [LARGE SCALE GENOMIC DNA]</scope>
    <source>
        <strain evidence="3">rho-6.2</strain>
        <plasmid evidence="2 3">unnamed1</plasmid>
    </source>
</reference>
<geneLocation type="plasmid" evidence="2 3">
    <name>unnamed1</name>
</geneLocation>